<dbReference type="OrthoDB" id="10424412at2759"/>
<keyword evidence="1" id="KW-0472">Membrane</keyword>
<dbReference type="RefSeq" id="XP_012894504.1">
    <property type="nucleotide sequence ID" value="XM_013039050.1"/>
</dbReference>
<evidence type="ECO:0000313" key="2">
    <source>
        <dbReference type="EMBL" id="CBK20456.2"/>
    </source>
</evidence>
<feature type="transmembrane region" description="Helical" evidence="1">
    <location>
        <begin position="133"/>
        <end position="156"/>
    </location>
</feature>
<dbReference type="AlphaFoldDB" id="D8LY01"/>
<dbReference type="EMBL" id="FN668639">
    <property type="protein sequence ID" value="CBK20456.2"/>
    <property type="molecule type" value="Genomic_DNA"/>
</dbReference>
<evidence type="ECO:0000256" key="1">
    <source>
        <dbReference type="SAM" id="Phobius"/>
    </source>
</evidence>
<dbReference type="GeneID" id="24918084"/>
<feature type="transmembrane region" description="Helical" evidence="1">
    <location>
        <begin position="222"/>
        <end position="240"/>
    </location>
</feature>
<feature type="transmembrane region" description="Helical" evidence="1">
    <location>
        <begin position="285"/>
        <end position="302"/>
    </location>
</feature>
<dbReference type="Proteomes" id="UP000008312">
    <property type="component" value="Unassembled WGS sequence"/>
</dbReference>
<sequence>MGMRYYSLDVAKGLGILLMILSHPFLGSLSSVDSLFFLNVAEGIPKIVWYCIFVPLGVIGNMGSFFVFLSAICNTLSFLDISKKGWKVVWRYLMMKCVFGILLRAIECFWVSWSTDYDIVETRTLQLPVVPIPFSSNVIDCIGFNSWSISLVVYLLRLIPFLRDYRIQIYLLYILSIVLTIFSRWISEGCLVITDWCKTQHFTILEYCFSKMSSGTDQIPQLWPFGLLGASVAIILHSGVSLLHLIWFSSIVFCVNCIIGMVYLYSIDDFVTELFEAFKPEGFEFISMGVEAVLILVLILLIDDKRRLALRRRGSLKRTSYLRKLSVLSFTIFILQKWFNKHMLVIFEFFFGQLIDSEKKELLWTWPVIVLFMVVLAFAAIGITELWKHFEFRCSMEHQVNRILLWLFDKQYSKTDYKAIIYGPLKEVQNEIDCGHRDEEPVEVELGMQRLDSFCVCYKQATKLNGYQSNKTNSSRRARFSGL</sequence>
<evidence type="ECO:0008006" key="4">
    <source>
        <dbReference type="Google" id="ProtNLM"/>
    </source>
</evidence>
<keyword evidence="3" id="KW-1185">Reference proteome</keyword>
<dbReference type="InParanoid" id="D8LY01"/>
<gene>
    <name evidence="2" type="ORF">GSBLH_T00000794001</name>
</gene>
<organism evidence="2">
    <name type="scientific">Blastocystis hominis</name>
    <dbReference type="NCBI Taxonomy" id="12968"/>
    <lineage>
        <taxon>Eukaryota</taxon>
        <taxon>Sar</taxon>
        <taxon>Stramenopiles</taxon>
        <taxon>Bigyra</taxon>
        <taxon>Opalozoa</taxon>
        <taxon>Opalinata</taxon>
        <taxon>Blastocystidae</taxon>
        <taxon>Blastocystis</taxon>
    </lineage>
</organism>
<proteinExistence type="predicted"/>
<feature type="transmembrane region" description="Helical" evidence="1">
    <location>
        <begin position="364"/>
        <end position="387"/>
    </location>
</feature>
<keyword evidence="1" id="KW-1133">Transmembrane helix</keyword>
<keyword evidence="1" id="KW-0812">Transmembrane</keyword>
<name>D8LY01_BLAHO</name>
<accession>D8LY01</accession>
<feature type="transmembrane region" description="Helical" evidence="1">
    <location>
        <begin position="245"/>
        <end position="265"/>
    </location>
</feature>
<feature type="transmembrane region" description="Helical" evidence="1">
    <location>
        <begin position="47"/>
        <end position="72"/>
    </location>
</feature>
<reference evidence="2" key="1">
    <citation type="submission" date="2010-02" db="EMBL/GenBank/DDBJ databases">
        <title>Sequencing and annotation of the Blastocystis hominis genome.</title>
        <authorList>
            <person name="Wincker P."/>
        </authorList>
    </citation>
    <scope>NUCLEOTIDE SEQUENCE</scope>
    <source>
        <strain evidence="2">Singapore isolate B</strain>
    </source>
</reference>
<feature type="transmembrane region" description="Helical" evidence="1">
    <location>
        <begin position="93"/>
        <end position="113"/>
    </location>
</feature>
<protein>
    <recommendedName>
        <fullName evidence="4">Acyltransferase 3 domain-containing protein</fullName>
    </recommendedName>
</protein>
<feature type="transmembrane region" description="Helical" evidence="1">
    <location>
        <begin position="322"/>
        <end position="339"/>
    </location>
</feature>
<feature type="transmembrane region" description="Helical" evidence="1">
    <location>
        <begin position="168"/>
        <end position="186"/>
    </location>
</feature>
<evidence type="ECO:0000313" key="3">
    <source>
        <dbReference type="Proteomes" id="UP000008312"/>
    </source>
</evidence>